<feature type="chain" id="PRO_5043037749" description="Antistasin-like domain-containing protein" evidence="3">
    <location>
        <begin position="21"/>
        <end position="84"/>
    </location>
</feature>
<dbReference type="Gene3D" id="2.10.22.10">
    <property type="entry name" value="Antistasin, domain 1"/>
    <property type="match status" value="2"/>
</dbReference>
<feature type="signal peptide" evidence="3">
    <location>
        <begin position="1"/>
        <end position="20"/>
    </location>
</feature>
<dbReference type="InterPro" id="IPR011061">
    <property type="entry name" value="Hirudin/antistatin"/>
</dbReference>
<organism evidence="5 6">
    <name type="scientific">Patella caerulea</name>
    <name type="common">Rayed Mediterranean limpet</name>
    <dbReference type="NCBI Taxonomy" id="87958"/>
    <lineage>
        <taxon>Eukaryota</taxon>
        <taxon>Metazoa</taxon>
        <taxon>Spiralia</taxon>
        <taxon>Lophotrochozoa</taxon>
        <taxon>Mollusca</taxon>
        <taxon>Gastropoda</taxon>
        <taxon>Patellogastropoda</taxon>
        <taxon>Patelloidea</taxon>
        <taxon>Patellidae</taxon>
        <taxon>Patella</taxon>
    </lineage>
</organism>
<dbReference type="AlphaFoldDB" id="A0AAN8IXK4"/>
<comment type="caution">
    <text evidence="5">The sequence shown here is derived from an EMBL/GenBank/DDBJ whole genome shotgun (WGS) entry which is preliminary data.</text>
</comment>
<evidence type="ECO:0000256" key="3">
    <source>
        <dbReference type="SAM" id="SignalP"/>
    </source>
</evidence>
<dbReference type="Pfam" id="PF02822">
    <property type="entry name" value="Antistasin"/>
    <property type="match status" value="2"/>
</dbReference>
<feature type="domain" description="Antistasin-like" evidence="4">
    <location>
        <begin position="52"/>
        <end position="82"/>
    </location>
</feature>
<reference evidence="5 6" key="1">
    <citation type="submission" date="2024-01" db="EMBL/GenBank/DDBJ databases">
        <title>The genome of the rayed Mediterranean limpet Patella caerulea (Linnaeus, 1758).</title>
        <authorList>
            <person name="Anh-Thu Weber A."/>
            <person name="Halstead-Nussloch G."/>
        </authorList>
    </citation>
    <scope>NUCLEOTIDE SEQUENCE [LARGE SCALE GENOMIC DNA]</scope>
    <source>
        <strain evidence="5">AATW-2023a</strain>
        <tissue evidence="5">Whole specimen</tissue>
    </source>
</reference>
<evidence type="ECO:0000256" key="1">
    <source>
        <dbReference type="ARBA" id="ARBA00022690"/>
    </source>
</evidence>
<dbReference type="GO" id="GO:0004867">
    <property type="term" value="F:serine-type endopeptidase inhibitor activity"/>
    <property type="evidence" value="ECO:0007669"/>
    <property type="project" value="UniProtKB-KW"/>
</dbReference>
<dbReference type="InterPro" id="IPR004094">
    <property type="entry name" value="Antistasin-like"/>
</dbReference>
<gene>
    <name evidence="5" type="ORF">SNE40_021474</name>
</gene>
<evidence type="ECO:0000259" key="4">
    <source>
        <dbReference type="PROSITE" id="PS51252"/>
    </source>
</evidence>
<protein>
    <recommendedName>
        <fullName evidence="4">Antistasin-like domain-containing protein</fullName>
    </recommendedName>
</protein>
<accession>A0AAN8IXK4</accession>
<dbReference type="EMBL" id="JAZGQO010000018">
    <property type="protein sequence ID" value="KAK6167447.1"/>
    <property type="molecule type" value="Genomic_DNA"/>
</dbReference>
<evidence type="ECO:0000313" key="5">
    <source>
        <dbReference type="EMBL" id="KAK6167447.1"/>
    </source>
</evidence>
<proteinExistence type="predicted"/>
<dbReference type="Proteomes" id="UP001347796">
    <property type="component" value="Unassembled WGS sequence"/>
</dbReference>
<dbReference type="PROSITE" id="PS51252">
    <property type="entry name" value="ANTISTASIN"/>
    <property type="match status" value="1"/>
</dbReference>
<keyword evidence="2" id="KW-0722">Serine protease inhibitor</keyword>
<keyword evidence="1" id="KW-0646">Protease inhibitor</keyword>
<name>A0AAN8IXK4_PATCE</name>
<dbReference type="SUPFAM" id="SSF57262">
    <property type="entry name" value="Leech antihemostatic proteins"/>
    <property type="match status" value="2"/>
</dbReference>
<evidence type="ECO:0000256" key="2">
    <source>
        <dbReference type="ARBA" id="ARBA00022900"/>
    </source>
</evidence>
<keyword evidence="6" id="KW-1185">Reference proteome</keyword>
<sequence>MNSTLFGTVFLLLLVPTIYAVPLAGPDCGPVCDIHCEFGNVLDDRGCQTCSCRITKICPPVCLIYCEHGNVLDSNGCPTCRCNP</sequence>
<evidence type="ECO:0000313" key="6">
    <source>
        <dbReference type="Proteomes" id="UP001347796"/>
    </source>
</evidence>
<keyword evidence="3" id="KW-0732">Signal</keyword>